<dbReference type="Pfam" id="PF07969">
    <property type="entry name" value="Amidohydro_3"/>
    <property type="match status" value="1"/>
</dbReference>
<dbReference type="GO" id="GO:0006209">
    <property type="term" value="P:cytosine catabolic process"/>
    <property type="evidence" value="ECO:0007669"/>
    <property type="project" value="TreeGrafter"/>
</dbReference>
<protein>
    <submittedName>
        <fullName evidence="2">Cytosine deaminase</fullName>
    </submittedName>
</protein>
<dbReference type="SUPFAM" id="SSF51556">
    <property type="entry name" value="Metallo-dependent hydrolases"/>
    <property type="match status" value="1"/>
</dbReference>
<organism evidence="2 3">
    <name type="scientific">Komagataeibacter xylinus NBRC 13693</name>
    <dbReference type="NCBI Taxonomy" id="1234668"/>
    <lineage>
        <taxon>Bacteria</taxon>
        <taxon>Pseudomonadati</taxon>
        <taxon>Pseudomonadota</taxon>
        <taxon>Alphaproteobacteria</taxon>
        <taxon>Acetobacterales</taxon>
        <taxon>Acetobacteraceae</taxon>
        <taxon>Komagataeibacter</taxon>
    </lineage>
</organism>
<reference evidence="2 3" key="1">
    <citation type="submission" date="2012-11" db="EMBL/GenBank/DDBJ databases">
        <title>Whole genome sequence of Gluconacetobacter xylinus NBRC 13693.</title>
        <authorList>
            <person name="Azuma Y."/>
            <person name="Higashiura N."/>
            <person name="Hirakawa H."/>
            <person name="Matsushita K."/>
        </authorList>
    </citation>
    <scope>NUCLEOTIDE SEQUENCE [LARGE SCALE GENOMIC DNA]</scope>
    <source>
        <strain evidence="2 3">NBRC 13693</strain>
    </source>
</reference>
<dbReference type="InterPro" id="IPR032466">
    <property type="entry name" value="Metal_Hydrolase"/>
</dbReference>
<name>A0A0D6Q6F7_KOMXY</name>
<gene>
    <name evidence="2" type="ORF">Gxy13693_005_031</name>
</gene>
<dbReference type="NCBIfam" id="NF005759">
    <property type="entry name" value="PRK07583.1"/>
    <property type="match status" value="1"/>
</dbReference>
<accession>A0A0D6Q6F7</accession>
<dbReference type="InterPro" id="IPR013108">
    <property type="entry name" value="Amidohydro_3"/>
</dbReference>
<dbReference type="EMBL" id="BANJ01000005">
    <property type="protein sequence ID" value="GAN98550.1"/>
    <property type="molecule type" value="Genomic_DNA"/>
</dbReference>
<dbReference type="Proteomes" id="UP000032683">
    <property type="component" value="Unassembled WGS sequence"/>
</dbReference>
<dbReference type="GO" id="GO:0035888">
    <property type="term" value="F:isoguanine deaminase activity"/>
    <property type="evidence" value="ECO:0007669"/>
    <property type="project" value="TreeGrafter"/>
</dbReference>
<feature type="domain" description="Amidohydrolase 3" evidence="1">
    <location>
        <begin position="190"/>
        <end position="406"/>
    </location>
</feature>
<dbReference type="RefSeq" id="WP_048855464.1">
    <property type="nucleotide sequence ID" value="NZ_BANJ01000005.1"/>
</dbReference>
<evidence type="ECO:0000313" key="2">
    <source>
        <dbReference type="EMBL" id="GAN98550.1"/>
    </source>
</evidence>
<dbReference type="Gene3D" id="3.20.20.140">
    <property type="entry name" value="Metal-dependent hydrolases"/>
    <property type="match status" value="1"/>
</dbReference>
<dbReference type="PANTHER" id="PTHR32027:SF0">
    <property type="entry name" value="CYTOSINE DEAMINASE"/>
    <property type="match status" value="1"/>
</dbReference>
<comment type="caution">
    <text evidence="2">The sequence shown here is derived from an EMBL/GenBank/DDBJ whole genome shotgun (WGS) entry which is preliminary data.</text>
</comment>
<dbReference type="InterPro" id="IPR011059">
    <property type="entry name" value="Metal-dep_hydrolase_composite"/>
</dbReference>
<dbReference type="GO" id="GO:0004131">
    <property type="term" value="F:cytosine deaminase activity"/>
    <property type="evidence" value="ECO:0007669"/>
    <property type="project" value="TreeGrafter"/>
</dbReference>
<dbReference type="Gene3D" id="2.30.40.10">
    <property type="entry name" value="Urease, subunit C, domain 1"/>
    <property type="match status" value="1"/>
</dbReference>
<dbReference type="PANTHER" id="PTHR32027">
    <property type="entry name" value="CYTOSINE DEAMINASE"/>
    <property type="match status" value="1"/>
</dbReference>
<evidence type="ECO:0000313" key="3">
    <source>
        <dbReference type="Proteomes" id="UP000032683"/>
    </source>
</evidence>
<proteinExistence type="predicted"/>
<sequence length="418" mass="45843">MMDLALFPDNDAYVLADATLPAADGSLLRRNLVIEGGRIAAISERAPDTALPVVALDGAMVWPAMADIHTHLDKGFIWDRTPNPDGTFMGALQAVNQDREAYWSTEDVRRRMTFALRCAYAHGTQAVRTHLDTMGTHGQRVWPLVRDMQAQWAGRIALQAVSLVMPQSYAGEDGERIARDVASTPGACLGAVLMHDNATPEHLERLFTLAERFGCGLDLHVDENNVRGGTALQTVAETVMRRRFRLPVLCGHCCSLSVQDAPRQAEIVKSVADAGIGIVSLPMCNMYLQDRTPGRTPLWRGVTMVHELHAAGVPVMFASDNTRDPFYAYGDLDMAEVFSQAVRIAHLDHPFGGWWQSVSVTPARWMGLDTTLRAGSPADLVIFAARDMNQLVTRPTAPRAVIRHGRAIDARAPSYAEL</sequence>
<dbReference type="SUPFAM" id="SSF51338">
    <property type="entry name" value="Composite domain of metallo-dependent hydrolases"/>
    <property type="match status" value="1"/>
</dbReference>
<dbReference type="CDD" id="cd01293">
    <property type="entry name" value="Bact_CD"/>
    <property type="match status" value="1"/>
</dbReference>
<evidence type="ECO:0000259" key="1">
    <source>
        <dbReference type="Pfam" id="PF07969"/>
    </source>
</evidence>
<dbReference type="AlphaFoldDB" id="A0A0D6Q6F7"/>
<dbReference type="InterPro" id="IPR052349">
    <property type="entry name" value="Metallo-hydrolase_Enzymes"/>
</dbReference>